<evidence type="ECO:0000256" key="1">
    <source>
        <dbReference type="ARBA" id="ARBA00010515"/>
    </source>
</evidence>
<dbReference type="InterPro" id="IPR029058">
    <property type="entry name" value="AB_hydrolase_fold"/>
</dbReference>
<dbReference type="Pfam" id="PF07859">
    <property type="entry name" value="Abhydrolase_3"/>
    <property type="match status" value="1"/>
</dbReference>
<gene>
    <name evidence="3" type="ORF">DH2020_030578</name>
</gene>
<evidence type="ECO:0000313" key="4">
    <source>
        <dbReference type="Proteomes" id="UP001318860"/>
    </source>
</evidence>
<reference evidence="3 4" key="1">
    <citation type="journal article" date="2021" name="Comput. Struct. Biotechnol. J.">
        <title>De novo genome assembly of the potent medicinal plant Rehmannia glutinosa using nanopore technology.</title>
        <authorList>
            <person name="Ma L."/>
            <person name="Dong C."/>
            <person name="Song C."/>
            <person name="Wang X."/>
            <person name="Zheng X."/>
            <person name="Niu Y."/>
            <person name="Chen S."/>
            <person name="Feng W."/>
        </authorList>
    </citation>
    <scope>NUCLEOTIDE SEQUENCE [LARGE SCALE GENOMIC DNA]</scope>
    <source>
        <strain evidence="3">DH-2019</strain>
    </source>
</reference>
<feature type="domain" description="Alpha/beta hydrolase fold-3" evidence="2">
    <location>
        <begin position="12"/>
        <end position="161"/>
    </location>
</feature>
<comment type="similarity">
    <text evidence="1">Belongs to the 'GDXG' lipolytic enzyme family.</text>
</comment>
<dbReference type="Proteomes" id="UP001318860">
    <property type="component" value="Unassembled WGS sequence"/>
</dbReference>
<keyword evidence="4" id="KW-1185">Reference proteome</keyword>
<dbReference type="Gene3D" id="3.40.50.1820">
    <property type="entry name" value="alpha/beta hydrolase"/>
    <property type="match status" value="1"/>
</dbReference>
<evidence type="ECO:0000259" key="2">
    <source>
        <dbReference type="Pfam" id="PF07859"/>
    </source>
</evidence>
<proteinExistence type="inferred from homology"/>
<dbReference type="EMBL" id="JABTTQ020001081">
    <property type="protein sequence ID" value="KAK6135675.1"/>
    <property type="molecule type" value="Genomic_DNA"/>
</dbReference>
<dbReference type="InterPro" id="IPR013094">
    <property type="entry name" value="AB_hydrolase_3"/>
</dbReference>
<sequence length="187" mass="20788">MGRFSITENGQEEWIRDYADPNRVYFGGDSAGGNIAHNMAMRVGSEKVDGINLSGIFLNCPFFGGEDLIGDEGADKFTTWKRLTDKLWLLICPGLSGLDEPWINPGKDDNLSGLGCKKVLVYVAEKDYLKDRGWYYKEVLLKSGWDGNVECVEAKGEEHVFSVFSPDGENGLAMLKKLLLLLMSSYS</sequence>
<dbReference type="InterPro" id="IPR050466">
    <property type="entry name" value="Carboxylest/Gibb_receptor"/>
</dbReference>
<dbReference type="PANTHER" id="PTHR23024:SF467">
    <property type="entry name" value="CARBOXYLESTERASE 12-RELATED"/>
    <property type="match status" value="1"/>
</dbReference>
<organism evidence="3 4">
    <name type="scientific">Rehmannia glutinosa</name>
    <name type="common">Chinese foxglove</name>
    <dbReference type="NCBI Taxonomy" id="99300"/>
    <lineage>
        <taxon>Eukaryota</taxon>
        <taxon>Viridiplantae</taxon>
        <taxon>Streptophyta</taxon>
        <taxon>Embryophyta</taxon>
        <taxon>Tracheophyta</taxon>
        <taxon>Spermatophyta</taxon>
        <taxon>Magnoliopsida</taxon>
        <taxon>eudicotyledons</taxon>
        <taxon>Gunneridae</taxon>
        <taxon>Pentapetalae</taxon>
        <taxon>asterids</taxon>
        <taxon>lamiids</taxon>
        <taxon>Lamiales</taxon>
        <taxon>Orobanchaceae</taxon>
        <taxon>Rehmannieae</taxon>
        <taxon>Rehmannia</taxon>
    </lineage>
</organism>
<name>A0ABR0VMV5_REHGL</name>
<dbReference type="PANTHER" id="PTHR23024">
    <property type="entry name" value="ARYLACETAMIDE DEACETYLASE"/>
    <property type="match status" value="1"/>
</dbReference>
<dbReference type="SUPFAM" id="SSF53474">
    <property type="entry name" value="alpha/beta-Hydrolases"/>
    <property type="match status" value="1"/>
</dbReference>
<evidence type="ECO:0000313" key="3">
    <source>
        <dbReference type="EMBL" id="KAK6135675.1"/>
    </source>
</evidence>
<comment type="caution">
    <text evidence="3">The sequence shown here is derived from an EMBL/GenBank/DDBJ whole genome shotgun (WGS) entry which is preliminary data.</text>
</comment>
<protein>
    <recommendedName>
        <fullName evidence="2">Alpha/beta hydrolase fold-3 domain-containing protein</fullName>
    </recommendedName>
</protein>
<accession>A0ABR0VMV5</accession>